<accession>A0A8C8SU05</accession>
<dbReference type="Pfam" id="PF00418">
    <property type="entry name" value="Tubulin-binding"/>
    <property type="match status" value="3"/>
</dbReference>
<dbReference type="PANTHER" id="PTHR11501">
    <property type="entry name" value="MICROTUBULE-ASSOCIATED PROTEIN"/>
    <property type="match status" value="1"/>
</dbReference>
<evidence type="ECO:0000256" key="7">
    <source>
        <dbReference type="RuleBase" id="RU000686"/>
    </source>
</evidence>
<evidence type="ECO:0000256" key="4">
    <source>
        <dbReference type="ARBA" id="ARBA00022701"/>
    </source>
</evidence>
<feature type="compositionally biased region" description="Polar residues" evidence="8">
    <location>
        <begin position="15"/>
        <end position="26"/>
    </location>
</feature>
<feature type="compositionally biased region" description="Basic and acidic residues" evidence="8">
    <location>
        <begin position="244"/>
        <end position="253"/>
    </location>
</feature>
<dbReference type="InterPro" id="IPR018459">
    <property type="entry name" value="RII-bd_1"/>
</dbReference>
<evidence type="ECO:0000259" key="9">
    <source>
        <dbReference type="Pfam" id="PF10522"/>
    </source>
</evidence>
<feature type="region of interest" description="Disordered" evidence="8">
    <location>
        <begin position="108"/>
        <end position="327"/>
    </location>
</feature>
<dbReference type="Proteomes" id="UP000694393">
    <property type="component" value="Unplaced"/>
</dbReference>
<organism evidence="10 11">
    <name type="scientific">Pelusios castaneus</name>
    <name type="common">West African mud turtle</name>
    <dbReference type="NCBI Taxonomy" id="367368"/>
    <lineage>
        <taxon>Eukaryota</taxon>
        <taxon>Metazoa</taxon>
        <taxon>Chordata</taxon>
        <taxon>Craniata</taxon>
        <taxon>Vertebrata</taxon>
        <taxon>Euteleostomi</taxon>
        <taxon>Archelosauria</taxon>
        <taxon>Testudinata</taxon>
        <taxon>Testudines</taxon>
        <taxon>Pleurodira</taxon>
        <taxon>Pelomedusidae</taxon>
        <taxon>Pelusios</taxon>
    </lineage>
</organism>
<dbReference type="GO" id="GO:0008017">
    <property type="term" value="F:microtubule binding"/>
    <property type="evidence" value="ECO:0007669"/>
    <property type="project" value="InterPro"/>
</dbReference>
<dbReference type="InterPro" id="IPR027324">
    <property type="entry name" value="MAP2/MAP4/Tau"/>
</dbReference>
<feature type="domain" description="RII binding" evidence="9">
    <location>
        <begin position="85"/>
        <end position="103"/>
    </location>
</feature>
<keyword evidence="3" id="KW-0597">Phosphoprotein</keyword>
<evidence type="ECO:0000256" key="5">
    <source>
        <dbReference type="ARBA" id="ARBA00022737"/>
    </source>
</evidence>
<sequence length="519" mass="55601">MADDRKDEAKAPHWTPSQLSEASSHPHSPEIKEQAGAGAGLVRSANGFPYREDEEAGYGERGQQGTYSRTKENGINGELSTGDRETAEEVSARIVQVVTAEAVAVLKGEQEKEAQHKDQPGPLPLAVEESANLPPSPPPSPASEQTGTLEEGKGPLDISEFIYQEREQTAKSLLPPRPSSACSLTSKRATFLDTDSYFARPSSAGPRDCFPYSKSDAKDGVTKSPEKRSSLPRPSSILPVRRGISGDRDRDENSFSLNSSISSSVRRTTRSEPIRSRTGKSGTSTPTTPGSTAITPGTPPSYSSRTPGTPGTPSYSRTPHTPGTPKSAILVPTEKKVAIIRTPPKSPATPKQLRLVNQPLPDLKNVRSKIGSTDNIRYHEDINVQIVTKKIDLSHVTSKCGSLKNIRHRPGGGRVKIESVKLDFKEKAQAKVGSLENAHHTPGGGNVKIDSQKLNFREHAKARVDHGAEIITQSPGRSSVPSPRRLSNVSSSGSINLLESPQLATLAEDVTAALAKQGL</sequence>
<reference evidence="10" key="1">
    <citation type="submission" date="2025-08" db="UniProtKB">
        <authorList>
            <consortium name="Ensembl"/>
        </authorList>
    </citation>
    <scope>IDENTIFICATION</scope>
</reference>
<dbReference type="InterPro" id="IPR001084">
    <property type="entry name" value="MAP_tubulin-bd_rpt"/>
</dbReference>
<evidence type="ECO:0000313" key="10">
    <source>
        <dbReference type="Ensembl" id="ENSPCEP00000027034.1"/>
    </source>
</evidence>
<keyword evidence="11" id="KW-1185">Reference proteome</keyword>
<dbReference type="GO" id="GO:0005874">
    <property type="term" value="C:microtubule"/>
    <property type="evidence" value="ECO:0007669"/>
    <property type="project" value="UniProtKB-KW"/>
</dbReference>
<evidence type="ECO:0000313" key="11">
    <source>
        <dbReference type="Proteomes" id="UP000694393"/>
    </source>
</evidence>
<dbReference type="Ensembl" id="ENSPCET00000027939.1">
    <property type="protein sequence ID" value="ENSPCEP00000027034.1"/>
    <property type="gene ID" value="ENSPCEG00000020204.1"/>
</dbReference>
<keyword evidence="6 7" id="KW-0206">Cytoskeleton</keyword>
<protein>
    <recommendedName>
        <fullName evidence="7">Microtubule-associated protein</fullName>
    </recommendedName>
</protein>
<feature type="compositionally biased region" description="Polar residues" evidence="8">
    <location>
        <begin position="302"/>
        <end position="321"/>
    </location>
</feature>
<feature type="compositionally biased region" description="Basic and acidic residues" evidence="8">
    <location>
        <begin position="1"/>
        <end position="11"/>
    </location>
</feature>
<evidence type="ECO:0000256" key="3">
    <source>
        <dbReference type="ARBA" id="ARBA00022553"/>
    </source>
</evidence>
<evidence type="ECO:0000256" key="1">
    <source>
        <dbReference type="ARBA" id="ARBA00004245"/>
    </source>
</evidence>
<feature type="compositionally biased region" description="Basic and acidic residues" evidence="8">
    <location>
        <begin position="108"/>
        <end position="119"/>
    </location>
</feature>
<dbReference type="PROSITE" id="PS51491">
    <property type="entry name" value="TAU_MAP_2"/>
    <property type="match status" value="2"/>
</dbReference>
<feature type="compositionally biased region" description="Low complexity" evidence="8">
    <location>
        <begin position="474"/>
        <end position="493"/>
    </location>
</feature>
<comment type="subcellular location">
    <subcellularLocation>
        <location evidence="1 7">Cytoplasm</location>
        <location evidence="1 7">Cytoskeleton</location>
    </subcellularLocation>
</comment>
<feature type="compositionally biased region" description="Low complexity" evidence="8">
    <location>
        <begin position="231"/>
        <end position="242"/>
    </location>
</feature>
<feature type="compositionally biased region" description="Low complexity" evidence="8">
    <location>
        <begin position="254"/>
        <end position="266"/>
    </location>
</feature>
<dbReference type="PROSITE" id="PS00229">
    <property type="entry name" value="TAU_MAP_1"/>
    <property type="match status" value="1"/>
</dbReference>
<proteinExistence type="predicted"/>
<keyword evidence="4 7" id="KW-0493">Microtubule</keyword>
<dbReference type="PANTHER" id="PTHR11501:SF15">
    <property type="entry name" value="MICROTUBULE-ASSOCIATED PROTEIN 2"/>
    <property type="match status" value="1"/>
</dbReference>
<keyword evidence="2 7" id="KW-0963">Cytoplasm</keyword>
<reference evidence="10" key="2">
    <citation type="submission" date="2025-09" db="UniProtKB">
        <authorList>
            <consortium name="Ensembl"/>
        </authorList>
    </citation>
    <scope>IDENTIFICATION</scope>
</reference>
<dbReference type="AlphaFoldDB" id="A0A8C8SU05"/>
<feature type="region of interest" description="Disordered" evidence="8">
    <location>
        <begin position="473"/>
        <end position="493"/>
    </location>
</feature>
<evidence type="ECO:0000256" key="8">
    <source>
        <dbReference type="SAM" id="MobiDB-lite"/>
    </source>
</evidence>
<dbReference type="GO" id="GO:0000226">
    <property type="term" value="P:microtubule cytoskeleton organization"/>
    <property type="evidence" value="ECO:0007669"/>
    <property type="project" value="TreeGrafter"/>
</dbReference>
<feature type="region of interest" description="Disordered" evidence="8">
    <location>
        <begin position="1"/>
        <end position="88"/>
    </location>
</feature>
<dbReference type="GO" id="GO:0043005">
    <property type="term" value="C:neuron projection"/>
    <property type="evidence" value="ECO:0007669"/>
    <property type="project" value="TreeGrafter"/>
</dbReference>
<feature type="compositionally biased region" description="Basic and acidic residues" evidence="8">
    <location>
        <begin position="215"/>
        <end position="229"/>
    </location>
</feature>
<keyword evidence="5" id="KW-0677">Repeat</keyword>
<dbReference type="Pfam" id="PF10522">
    <property type="entry name" value="RII_binding_1"/>
    <property type="match status" value="1"/>
</dbReference>
<evidence type="ECO:0000256" key="2">
    <source>
        <dbReference type="ARBA" id="ARBA00022490"/>
    </source>
</evidence>
<dbReference type="GO" id="GO:0031175">
    <property type="term" value="P:neuron projection development"/>
    <property type="evidence" value="ECO:0007669"/>
    <property type="project" value="TreeGrafter"/>
</dbReference>
<evidence type="ECO:0000256" key="6">
    <source>
        <dbReference type="ARBA" id="ARBA00023212"/>
    </source>
</evidence>
<feature type="compositionally biased region" description="Low complexity" evidence="8">
    <location>
        <begin position="279"/>
        <end position="296"/>
    </location>
</feature>
<name>A0A8C8SU05_9SAUR</name>